<dbReference type="EMBL" id="CAJEWN010000829">
    <property type="protein sequence ID" value="CAD2190729.1"/>
    <property type="molecule type" value="Genomic_DNA"/>
</dbReference>
<evidence type="ECO:0000313" key="2">
    <source>
        <dbReference type="Proteomes" id="UP000580250"/>
    </source>
</evidence>
<proteinExistence type="predicted"/>
<dbReference type="AlphaFoldDB" id="A0A6V7WUI1"/>
<evidence type="ECO:0000313" key="1">
    <source>
        <dbReference type="EMBL" id="CAD2190729.1"/>
    </source>
</evidence>
<dbReference type="Proteomes" id="UP000580250">
    <property type="component" value="Unassembled WGS sequence"/>
</dbReference>
<reference evidence="1 2" key="1">
    <citation type="submission" date="2020-08" db="EMBL/GenBank/DDBJ databases">
        <authorList>
            <person name="Koutsovoulos G."/>
            <person name="Danchin GJ E."/>
        </authorList>
    </citation>
    <scope>NUCLEOTIDE SEQUENCE [LARGE SCALE GENOMIC DNA]</scope>
</reference>
<name>A0A6V7WUI1_MELEN</name>
<protein>
    <submittedName>
        <fullName evidence="1">Uncharacterized protein</fullName>
    </submittedName>
</protein>
<organism evidence="1 2">
    <name type="scientific">Meloidogyne enterolobii</name>
    <name type="common">Root-knot nematode worm</name>
    <name type="synonym">Meloidogyne mayaguensis</name>
    <dbReference type="NCBI Taxonomy" id="390850"/>
    <lineage>
        <taxon>Eukaryota</taxon>
        <taxon>Metazoa</taxon>
        <taxon>Ecdysozoa</taxon>
        <taxon>Nematoda</taxon>
        <taxon>Chromadorea</taxon>
        <taxon>Rhabditida</taxon>
        <taxon>Tylenchina</taxon>
        <taxon>Tylenchomorpha</taxon>
        <taxon>Tylenchoidea</taxon>
        <taxon>Meloidogynidae</taxon>
        <taxon>Meloidogyninae</taxon>
        <taxon>Meloidogyne</taxon>
    </lineage>
</organism>
<comment type="caution">
    <text evidence="1">The sequence shown here is derived from an EMBL/GenBank/DDBJ whole genome shotgun (WGS) entry which is preliminary data.</text>
</comment>
<gene>
    <name evidence="1" type="ORF">MENT_LOCUS43539</name>
</gene>
<sequence length="53" mass="6221">MSKNFVITHLLLRFPSNPLFSCFRCQIIFPARKIQVGIPLKTHQLFYKFALPV</sequence>
<accession>A0A6V7WUI1</accession>